<evidence type="ECO:0000313" key="7">
    <source>
        <dbReference type="EMBL" id="KAA0196256.1"/>
    </source>
</evidence>
<sequence length="288" mass="31781">MFHASTPYCRSTSVLMEKNAPYLGPRHTGTLLHWPVVSSPTPCLPESHCDNHDGLSSPMELRIKSTPTPLSRLHSVKRRNKPLTEKLRRQRINHALEELRDLIADPATKGPSRLEKADILELTLKFVKEKLSQTKIQSDSPLTSPGASQAGNIQMFLYGYASCEAIVRRIFKENIHCTIATSSPDSTRSSDLYSTVLEELSTQRRLAVTHILSCRQTIPLNRGTQSPSSNSSAPPGELSGASTESTEDNNPSGRGDILTNISTQLISPVSINSSVLSSNKRTDVWRPW</sequence>
<accession>A0A8E0VIY3</accession>
<dbReference type="OrthoDB" id="6371181at2759"/>
<dbReference type="PANTHER" id="PTHR10985">
    <property type="entry name" value="BASIC HELIX-LOOP-HELIX TRANSCRIPTION FACTOR, HES-RELATED"/>
    <property type="match status" value="1"/>
</dbReference>
<keyword evidence="3" id="KW-0804">Transcription</keyword>
<organism evidence="7 8">
    <name type="scientific">Fasciolopsis buskii</name>
    <dbReference type="NCBI Taxonomy" id="27845"/>
    <lineage>
        <taxon>Eukaryota</taxon>
        <taxon>Metazoa</taxon>
        <taxon>Spiralia</taxon>
        <taxon>Lophotrochozoa</taxon>
        <taxon>Platyhelminthes</taxon>
        <taxon>Trematoda</taxon>
        <taxon>Digenea</taxon>
        <taxon>Plagiorchiida</taxon>
        <taxon>Echinostomata</taxon>
        <taxon>Echinostomatoidea</taxon>
        <taxon>Fasciolidae</taxon>
        <taxon>Fasciolopsis</taxon>
    </lineage>
</organism>
<comment type="caution">
    <text evidence="7">The sequence shown here is derived from an EMBL/GenBank/DDBJ whole genome shotgun (WGS) entry which is preliminary data.</text>
</comment>
<keyword evidence="4" id="KW-0539">Nucleus</keyword>
<feature type="region of interest" description="Disordered" evidence="5">
    <location>
        <begin position="219"/>
        <end position="258"/>
    </location>
</feature>
<evidence type="ECO:0000256" key="2">
    <source>
        <dbReference type="ARBA" id="ARBA00023015"/>
    </source>
</evidence>
<evidence type="ECO:0000256" key="1">
    <source>
        <dbReference type="ARBA" id="ARBA00004123"/>
    </source>
</evidence>
<proteinExistence type="predicted"/>
<feature type="domain" description="BHLH" evidence="6">
    <location>
        <begin position="76"/>
        <end position="130"/>
    </location>
</feature>
<reference evidence="7" key="1">
    <citation type="submission" date="2019-05" db="EMBL/GenBank/DDBJ databases">
        <title>Annotation for the trematode Fasciolopsis buski.</title>
        <authorList>
            <person name="Choi Y.-J."/>
        </authorList>
    </citation>
    <scope>NUCLEOTIDE SEQUENCE</scope>
    <source>
        <strain evidence="7">HT</strain>
        <tissue evidence="7">Whole worm</tissue>
    </source>
</reference>
<dbReference type="InterPro" id="IPR011598">
    <property type="entry name" value="bHLH_dom"/>
</dbReference>
<dbReference type="PROSITE" id="PS50888">
    <property type="entry name" value="BHLH"/>
    <property type="match status" value="1"/>
</dbReference>
<keyword evidence="8" id="KW-1185">Reference proteome</keyword>
<dbReference type="InterPro" id="IPR050370">
    <property type="entry name" value="HES_HEY"/>
</dbReference>
<dbReference type="EMBL" id="LUCM01003148">
    <property type="protein sequence ID" value="KAA0196256.1"/>
    <property type="molecule type" value="Genomic_DNA"/>
</dbReference>
<dbReference type="Gene3D" id="4.10.280.10">
    <property type="entry name" value="Helix-loop-helix DNA-binding domain"/>
    <property type="match status" value="1"/>
</dbReference>
<keyword evidence="2" id="KW-0805">Transcription regulation</keyword>
<dbReference type="CDD" id="cd11410">
    <property type="entry name" value="bHLH_O_HES"/>
    <property type="match status" value="1"/>
</dbReference>
<evidence type="ECO:0000256" key="3">
    <source>
        <dbReference type="ARBA" id="ARBA00023163"/>
    </source>
</evidence>
<feature type="compositionally biased region" description="Polar residues" evidence="5">
    <location>
        <begin position="219"/>
        <end position="233"/>
    </location>
</feature>
<dbReference type="SUPFAM" id="SSF47459">
    <property type="entry name" value="HLH, helix-loop-helix DNA-binding domain"/>
    <property type="match status" value="1"/>
</dbReference>
<feature type="compositionally biased region" description="Polar residues" evidence="5">
    <location>
        <begin position="240"/>
        <end position="252"/>
    </location>
</feature>
<dbReference type="GO" id="GO:0005634">
    <property type="term" value="C:nucleus"/>
    <property type="evidence" value="ECO:0007669"/>
    <property type="project" value="UniProtKB-SubCell"/>
</dbReference>
<evidence type="ECO:0000256" key="4">
    <source>
        <dbReference type="ARBA" id="ARBA00023242"/>
    </source>
</evidence>
<name>A0A8E0VIY3_9TREM</name>
<dbReference type="SMART" id="SM00353">
    <property type="entry name" value="HLH"/>
    <property type="match status" value="1"/>
</dbReference>
<dbReference type="Proteomes" id="UP000728185">
    <property type="component" value="Unassembled WGS sequence"/>
</dbReference>
<protein>
    <recommendedName>
        <fullName evidence="6">BHLH domain-containing protein</fullName>
    </recommendedName>
</protein>
<evidence type="ECO:0000313" key="8">
    <source>
        <dbReference type="Proteomes" id="UP000728185"/>
    </source>
</evidence>
<evidence type="ECO:0000256" key="5">
    <source>
        <dbReference type="SAM" id="MobiDB-lite"/>
    </source>
</evidence>
<comment type="subcellular location">
    <subcellularLocation>
        <location evidence="1">Nucleus</location>
    </subcellularLocation>
</comment>
<dbReference type="GO" id="GO:0046983">
    <property type="term" value="F:protein dimerization activity"/>
    <property type="evidence" value="ECO:0007669"/>
    <property type="project" value="InterPro"/>
</dbReference>
<gene>
    <name evidence="7" type="ORF">FBUS_02149</name>
</gene>
<evidence type="ECO:0000259" key="6">
    <source>
        <dbReference type="PROSITE" id="PS50888"/>
    </source>
</evidence>
<dbReference type="AlphaFoldDB" id="A0A8E0VIY3"/>
<dbReference type="Pfam" id="PF00010">
    <property type="entry name" value="HLH"/>
    <property type="match status" value="1"/>
</dbReference>
<dbReference type="InterPro" id="IPR036638">
    <property type="entry name" value="HLH_DNA-bd_sf"/>
</dbReference>